<name>A0A1H6FSB6_9EURY</name>
<protein>
    <submittedName>
        <fullName evidence="5">GAF and HTH_10 associated domain-containing protein</fullName>
    </submittedName>
</protein>
<dbReference type="AlphaFoldDB" id="A0A1H6FSB6"/>
<keyword evidence="2" id="KW-0804">Transcription</keyword>
<feature type="domain" description="Bacterioopsin transcriptional activator GAF and HTH associated" evidence="4">
    <location>
        <begin position="7"/>
        <end position="145"/>
    </location>
</feature>
<feature type="domain" description="HTH bat-type" evidence="3">
    <location>
        <begin position="156"/>
        <end position="202"/>
    </location>
</feature>
<reference evidence="6" key="1">
    <citation type="submission" date="2016-10" db="EMBL/GenBank/DDBJ databases">
        <authorList>
            <person name="Varghese N."/>
            <person name="Submissions S."/>
        </authorList>
    </citation>
    <scope>NUCLEOTIDE SEQUENCE [LARGE SCALE GENOMIC DNA]</scope>
    <source>
        <strain evidence="6">CGMCC 1.8981</strain>
    </source>
</reference>
<proteinExistence type="predicted"/>
<keyword evidence="1" id="KW-0805">Transcription regulation</keyword>
<evidence type="ECO:0000256" key="1">
    <source>
        <dbReference type="ARBA" id="ARBA00023015"/>
    </source>
</evidence>
<evidence type="ECO:0000256" key="2">
    <source>
        <dbReference type="ARBA" id="ARBA00023163"/>
    </source>
</evidence>
<accession>A0A1H6FSB6</accession>
<dbReference type="RefSeq" id="WP_090505952.1">
    <property type="nucleotide sequence ID" value="NZ_FNWL01000001.1"/>
</dbReference>
<dbReference type="InterPro" id="IPR031803">
    <property type="entry name" value="BAT_GAF/HTH-assoc"/>
</dbReference>
<gene>
    <name evidence="5" type="ORF">SAMN04487967_1160</name>
</gene>
<dbReference type="Pfam" id="PF04967">
    <property type="entry name" value="HTH_10"/>
    <property type="match status" value="1"/>
</dbReference>
<dbReference type="InterPro" id="IPR007050">
    <property type="entry name" value="HTH_bacterioopsin"/>
</dbReference>
<sequence>MATIARFSIPADDFPLGRIFDDLPNTTVEIERVVPTEQDLLPYFWITDGEQTDVQGFLTAEPAFESVTRVDALDGRELFRAHWNTDVEGVLTAILESKLTVLSALGTHERWTFEFRADDPDQISAFHRTCADYDIAVQLERLQSLAENQPTHSHGLTANQHEALLLAFNEGYYDQPRTTNLETLADQLDISRSSFSDRLRRGYYNLLENTIAHTYTANNAE</sequence>
<evidence type="ECO:0000259" key="3">
    <source>
        <dbReference type="Pfam" id="PF04967"/>
    </source>
</evidence>
<evidence type="ECO:0000259" key="4">
    <source>
        <dbReference type="Pfam" id="PF15915"/>
    </source>
</evidence>
<dbReference type="EMBL" id="FNWL01000001">
    <property type="protein sequence ID" value="SEH13120.1"/>
    <property type="molecule type" value="Genomic_DNA"/>
</dbReference>
<dbReference type="PANTHER" id="PTHR34236:SF1">
    <property type="entry name" value="DIMETHYL SULFOXIDE REDUCTASE TRANSCRIPTIONAL ACTIVATOR"/>
    <property type="match status" value="1"/>
</dbReference>
<organism evidence="5 6">
    <name type="scientific">Natronorubrum sediminis</name>
    <dbReference type="NCBI Taxonomy" id="640943"/>
    <lineage>
        <taxon>Archaea</taxon>
        <taxon>Methanobacteriati</taxon>
        <taxon>Methanobacteriota</taxon>
        <taxon>Stenosarchaea group</taxon>
        <taxon>Halobacteria</taxon>
        <taxon>Halobacteriales</taxon>
        <taxon>Natrialbaceae</taxon>
        <taxon>Natronorubrum</taxon>
    </lineage>
</organism>
<dbReference type="Proteomes" id="UP000199112">
    <property type="component" value="Unassembled WGS sequence"/>
</dbReference>
<evidence type="ECO:0000313" key="5">
    <source>
        <dbReference type="EMBL" id="SEH13120.1"/>
    </source>
</evidence>
<dbReference type="OrthoDB" id="156233at2157"/>
<evidence type="ECO:0000313" key="6">
    <source>
        <dbReference type="Proteomes" id="UP000199112"/>
    </source>
</evidence>
<dbReference type="PANTHER" id="PTHR34236">
    <property type="entry name" value="DIMETHYL SULFOXIDE REDUCTASE TRANSCRIPTIONAL ACTIVATOR"/>
    <property type="match status" value="1"/>
</dbReference>
<dbReference type="Pfam" id="PF15915">
    <property type="entry name" value="BAT"/>
    <property type="match status" value="1"/>
</dbReference>
<keyword evidence="6" id="KW-1185">Reference proteome</keyword>